<reference evidence="1" key="1">
    <citation type="submission" date="2022-07" db="EMBL/GenBank/DDBJ databases">
        <title>Genome Sequence of Lecanicillium saksenae.</title>
        <authorList>
            <person name="Buettner E."/>
        </authorList>
    </citation>
    <scope>NUCLEOTIDE SEQUENCE</scope>
    <source>
        <strain evidence="1">VT-O1</strain>
    </source>
</reference>
<proteinExistence type="predicted"/>
<gene>
    <name evidence="1" type="ORF">NLG97_g3643</name>
</gene>
<sequence length="483" mass="54878">MVPYIVSVYAASSTEYAVVLLFMAITALFTAIVAIYRIYFHPLSRFPGPLLARVSYGYEFWFDVVHKGQFTRKVAQLHELYGPIVRVNPDELHCNDPAFIDILYRTGKEKRDKSSHYLAAFPRGVRLATVGTANHDEHKQRRVPVAKYFSRSRIAKHEDIVHEKAHVLCDRLLAWNKNDPFELTLAYSCFTTDTLTKYAFGHSLENLQRPGWKPTFKGTVDKMTGLFYLSRHLPFLAHLAEYLPLLVSKKNIIILEYADSRRNICRYISTDITALLELIRVIIPKLVLDSVDTEGDKVVHPNIVDALLEADLAPSEKTVERLTGEAVAVVLGGTHSISTVLSIITFHLIRDTKRLDRLRSELRGAVRDERALPRWSTLEQLPFLNAVIQEGLRLMHGVASRITLVAPDEDLVYVASDNSSHVIPRGSSIGVSSYMIHNDSKLYPDPTVFLPERWLDENGTRNRELDKYMMSFSKGPRQCVGMQ</sequence>
<evidence type="ECO:0000313" key="1">
    <source>
        <dbReference type="EMBL" id="KAJ3495096.1"/>
    </source>
</evidence>
<name>A0ACC1R0S4_9HYPO</name>
<keyword evidence="2" id="KW-1185">Reference proteome</keyword>
<evidence type="ECO:0000313" key="2">
    <source>
        <dbReference type="Proteomes" id="UP001148737"/>
    </source>
</evidence>
<protein>
    <submittedName>
        <fullName evidence="1">Uncharacterized protein</fullName>
    </submittedName>
</protein>
<comment type="caution">
    <text evidence="1">The sequence shown here is derived from an EMBL/GenBank/DDBJ whole genome shotgun (WGS) entry which is preliminary data.</text>
</comment>
<dbReference type="EMBL" id="JANAKD010000313">
    <property type="protein sequence ID" value="KAJ3495096.1"/>
    <property type="molecule type" value="Genomic_DNA"/>
</dbReference>
<dbReference type="Proteomes" id="UP001148737">
    <property type="component" value="Unassembled WGS sequence"/>
</dbReference>
<organism evidence="1 2">
    <name type="scientific">Lecanicillium saksenae</name>
    <dbReference type="NCBI Taxonomy" id="468837"/>
    <lineage>
        <taxon>Eukaryota</taxon>
        <taxon>Fungi</taxon>
        <taxon>Dikarya</taxon>
        <taxon>Ascomycota</taxon>
        <taxon>Pezizomycotina</taxon>
        <taxon>Sordariomycetes</taxon>
        <taxon>Hypocreomycetidae</taxon>
        <taxon>Hypocreales</taxon>
        <taxon>Cordycipitaceae</taxon>
        <taxon>Lecanicillium</taxon>
    </lineage>
</organism>
<accession>A0ACC1R0S4</accession>